<evidence type="ECO:0000313" key="4">
    <source>
        <dbReference type="Proteomes" id="UP001430356"/>
    </source>
</evidence>
<proteinExistence type="predicted"/>
<evidence type="ECO:0000256" key="1">
    <source>
        <dbReference type="SAM" id="MobiDB-lite"/>
    </source>
</evidence>
<dbReference type="AlphaFoldDB" id="A0AAW0F449"/>
<feature type="compositionally biased region" description="Low complexity" evidence="1">
    <location>
        <begin position="1046"/>
        <end position="1075"/>
    </location>
</feature>
<feature type="region of interest" description="Disordered" evidence="1">
    <location>
        <begin position="1026"/>
        <end position="1083"/>
    </location>
</feature>
<evidence type="ECO:0000259" key="2">
    <source>
        <dbReference type="Pfam" id="PF10367"/>
    </source>
</evidence>
<dbReference type="PANTHER" id="PTHR12894">
    <property type="entry name" value="CNH DOMAIN CONTAINING"/>
    <property type="match status" value="1"/>
</dbReference>
<dbReference type="GO" id="GO:0034058">
    <property type="term" value="P:endosomal vesicle fusion"/>
    <property type="evidence" value="ECO:0007669"/>
    <property type="project" value="TreeGrafter"/>
</dbReference>
<sequence length="1271" mass="134355">MEAKILYTNEEADIQCVAVRCIEVLCGSHRGAARRTALASSAFSEALFLLPHESLYSYLYIGARDGTLVALRLHVVLADVPVTGGGAAPEHRVLLEAQSKVVLHARLHGGPAAAPERETRAGNLSGAPGTGGVHAIASPPSLPYIFVLAHGRLTVHEADTLQLVDSVYTAALQLEKEVAVLLLCAGEEQDAAVHGRRARPRAGAGAAEVVTSHDGADLAEVCHYALLREDWTVILAECSRTCARRRAFAGGATAAEGGVPGGPLQHLSDAPPRPGCTALSVPPRTSAMAWCRDRLLTGSPDCYCLYDTLHGTLVSRLDVASLLGGTAPYVAYLPSAVLDPTRAGHDLADKAAAVCSASADSSGDEDTSSSSRSNTDSDSSGDSDSDSDSGGRSWSVSDGETASGAPVKRTGWPSALVFRLRRRGPLHAVSVRGDRTDLAAAPPLTGALADVDVRDVFPSLPFLLLRRHHAGDAGGGGVGRLITGTSATATAESPEEALRQDRRHGWRQALSHRLPSAVGGATERGAEVDIFSCLDDSPWVAPSGESARFAGATLRGVCVFPLGILGVSPHMVEALLWRPLPAQLEDQIESGHYVRALRLVSQCFRGTDGARAVMLRRVCQASATRAMSRRRYRVAFYLYMLSDPVEGSVLRLFPELQLRPAVAEPHSDADGRPTTTTSTAMVQLTYDSSAPYRVLYRVLWSTFASLVAEAAHEDEPSGRGDAALAGRGRDRRAIEFAIFSLLVVDGGGVRRVGATREELLQFMARTRTLSPGDCTTAMQALATTPSPLLRALLMAASGDCEAALAECHRCGDVSSAGAVLEMLGGSHAVTAATLDELYLTHLAWMLETDAVATVQLLTAPSRTGHRRPTSAALLPVLLAAGGTVLLDYLSYLINAERSEDPVVHNVYAMHLVDTLHSLRSTWGLQGFASGELGAQDGAGSETGIVGHLRRALTSFLRCSPHYDKERVLATVTATGMLEEQCIVLEVLEDHVGALTVMVYAMKDLGRAVRYCEAHCAHDSAQWPPGAGGLSTGPWLPHWSGGGGEGAAATPPSSAQQAPATGTGTGTAPRTPSPTRMAAPRDRDRQRIVSSVATTVAQPASVAAALRAASAAAEWPSGVSINLYLHLLLHVLLVPPSPHAAAREEAMWLLRTHAACMDPGLVLASLPGDVGLPRIAPFLIRALQRLEVHHHVAQMEAAAARSALSDAVRWHVALQQRCVWVEGRRCCVVCGERLDDGGLVAVFPNLKPAHLRCYGDVAIDPERGVPFLTITL</sequence>
<name>A0AAW0F449_9TRYP</name>
<dbReference type="Pfam" id="PF10367">
    <property type="entry name" value="zf-Vps39_C"/>
    <property type="match status" value="1"/>
</dbReference>
<organism evidence="3 4">
    <name type="scientific">Novymonas esmeraldas</name>
    <dbReference type="NCBI Taxonomy" id="1808958"/>
    <lineage>
        <taxon>Eukaryota</taxon>
        <taxon>Discoba</taxon>
        <taxon>Euglenozoa</taxon>
        <taxon>Kinetoplastea</taxon>
        <taxon>Metakinetoplastina</taxon>
        <taxon>Trypanosomatida</taxon>
        <taxon>Trypanosomatidae</taxon>
        <taxon>Novymonas</taxon>
    </lineage>
</organism>
<feature type="compositionally biased region" description="Low complexity" evidence="1">
    <location>
        <begin position="388"/>
        <end position="399"/>
    </location>
</feature>
<dbReference type="EMBL" id="JAECZO010000010">
    <property type="protein sequence ID" value="KAK7200970.1"/>
    <property type="molecule type" value="Genomic_DNA"/>
</dbReference>
<accession>A0AAW0F449</accession>
<evidence type="ECO:0000313" key="3">
    <source>
        <dbReference type="EMBL" id="KAK7200970.1"/>
    </source>
</evidence>
<comment type="caution">
    <text evidence="3">The sequence shown here is derived from an EMBL/GenBank/DDBJ whole genome shotgun (WGS) entry which is preliminary data.</text>
</comment>
<dbReference type="InterPro" id="IPR032914">
    <property type="entry name" value="Vam6/VPS39/TRAP1"/>
</dbReference>
<protein>
    <submittedName>
        <fullName evidence="3">Vacuolar sorting protein 39 domain 2</fullName>
    </submittedName>
</protein>
<dbReference type="GO" id="GO:0016020">
    <property type="term" value="C:membrane"/>
    <property type="evidence" value="ECO:0007669"/>
    <property type="project" value="TreeGrafter"/>
</dbReference>
<feature type="domain" description="Vacuolar sorting protein 39/Transforming growth factor beta receptor-associated zinc finger" evidence="2">
    <location>
        <begin position="1215"/>
        <end position="1253"/>
    </location>
</feature>
<dbReference type="PANTHER" id="PTHR12894:SF27">
    <property type="entry name" value="TRANSFORMING GROWTH FACTOR-BETA RECEPTOR-ASSOCIATED PROTEIN 1"/>
    <property type="match status" value="1"/>
</dbReference>
<gene>
    <name evidence="3" type="ORF">NESM_000156300</name>
</gene>
<dbReference type="InterPro" id="IPR019453">
    <property type="entry name" value="VPS39/TGFA1_Znf"/>
</dbReference>
<dbReference type="Proteomes" id="UP001430356">
    <property type="component" value="Unassembled WGS sequence"/>
</dbReference>
<reference evidence="3 4" key="1">
    <citation type="journal article" date="2021" name="MBio">
        <title>A New Model Trypanosomatid, Novymonas esmeraldas: Genomic Perception of Its 'Candidatus Pandoraea novymonadis' Endosymbiont.</title>
        <authorList>
            <person name="Zakharova A."/>
            <person name="Saura A."/>
            <person name="Butenko A."/>
            <person name="Podesvova L."/>
            <person name="Warmusova S."/>
            <person name="Kostygov A.Y."/>
            <person name="Nenarokova A."/>
            <person name="Lukes J."/>
            <person name="Opperdoes F.R."/>
            <person name="Yurchenko V."/>
        </authorList>
    </citation>
    <scope>NUCLEOTIDE SEQUENCE [LARGE SCALE GENOMIC DNA]</scope>
    <source>
        <strain evidence="3 4">E262AT.01</strain>
    </source>
</reference>
<keyword evidence="4" id="KW-1185">Reference proteome</keyword>
<dbReference type="GO" id="GO:0006914">
    <property type="term" value="P:autophagy"/>
    <property type="evidence" value="ECO:0007669"/>
    <property type="project" value="TreeGrafter"/>
</dbReference>
<feature type="region of interest" description="Disordered" evidence="1">
    <location>
        <begin position="358"/>
        <end position="408"/>
    </location>
</feature>
<feature type="compositionally biased region" description="Low complexity" evidence="1">
    <location>
        <begin position="368"/>
        <end position="378"/>
    </location>
</feature>
<dbReference type="GO" id="GO:0005737">
    <property type="term" value="C:cytoplasm"/>
    <property type="evidence" value="ECO:0007669"/>
    <property type="project" value="TreeGrafter"/>
</dbReference>